<feature type="transmembrane region" description="Helical" evidence="5">
    <location>
        <begin position="235"/>
        <end position="255"/>
    </location>
</feature>
<evidence type="ECO:0000256" key="3">
    <source>
        <dbReference type="ARBA" id="ARBA00022989"/>
    </source>
</evidence>
<reference evidence="7" key="1">
    <citation type="submission" date="2022-10" db="EMBL/GenBank/DDBJ databases">
        <title>WGS of marine actinomycetes from Thailand.</title>
        <authorList>
            <person name="Thawai C."/>
        </authorList>
    </citation>
    <scope>NUCLEOTIDE SEQUENCE</scope>
    <source>
        <strain evidence="7">SW21</strain>
    </source>
</reference>
<protein>
    <submittedName>
        <fullName evidence="7">O-antigen ligase family protein</fullName>
    </submittedName>
</protein>
<feature type="transmembrane region" description="Helical" evidence="5">
    <location>
        <begin position="363"/>
        <end position="380"/>
    </location>
</feature>
<keyword evidence="3 5" id="KW-1133">Transmembrane helix</keyword>
<comment type="caution">
    <text evidence="7">The sequence shown here is derived from an EMBL/GenBank/DDBJ whole genome shotgun (WGS) entry which is preliminary data.</text>
</comment>
<evidence type="ECO:0000256" key="1">
    <source>
        <dbReference type="ARBA" id="ARBA00004141"/>
    </source>
</evidence>
<feature type="transmembrane region" description="Helical" evidence="5">
    <location>
        <begin position="136"/>
        <end position="154"/>
    </location>
</feature>
<evidence type="ECO:0000313" key="7">
    <source>
        <dbReference type="EMBL" id="MCX2965386.1"/>
    </source>
</evidence>
<accession>A0A9X3D810</accession>
<evidence type="ECO:0000259" key="6">
    <source>
        <dbReference type="Pfam" id="PF04932"/>
    </source>
</evidence>
<keyword evidence="7" id="KW-0436">Ligase</keyword>
<evidence type="ECO:0000256" key="5">
    <source>
        <dbReference type="SAM" id="Phobius"/>
    </source>
</evidence>
<keyword evidence="2 5" id="KW-0812">Transmembrane</keyword>
<gene>
    <name evidence="7" type="ORF">OSB52_14915</name>
</gene>
<dbReference type="Pfam" id="PF04932">
    <property type="entry name" value="Wzy_C"/>
    <property type="match status" value="1"/>
</dbReference>
<dbReference type="PANTHER" id="PTHR37422:SF23">
    <property type="entry name" value="TEICHURONIC ACID BIOSYNTHESIS PROTEIN TUAE"/>
    <property type="match status" value="1"/>
</dbReference>
<evidence type="ECO:0000256" key="4">
    <source>
        <dbReference type="ARBA" id="ARBA00023136"/>
    </source>
</evidence>
<feature type="transmembrane region" description="Helical" evidence="5">
    <location>
        <begin position="386"/>
        <end position="408"/>
    </location>
</feature>
<evidence type="ECO:0000313" key="8">
    <source>
        <dbReference type="Proteomes" id="UP001143347"/>
    </source>
</evidence>
<keyword evidence="4 5" id="KW-0472">Membrane</keyword>
<name>A0A9X3D810_9ACTN</name>
<feature type="transmembrane region" description="Helical" evidence="5">
    <location>
        <begin position="197"/>
        <end position="230"/>
    </location>
</feature>
<feature type="transmembrane region" description="Helical" evidence="5">
    <location>
        <begin position="38"/>
        <end position="63"/>
    </location>
</feature>
<evidence type="ECO:0000256" key="2">
    <source>
        <dbReference type="ARBA" id="ARBA00022692"/>
    </source>
</evidence>
<feature type="transmembrane region" description="Helical" evidence="5">
    <location>
        <begin position="6"/>
        <end position="31"/>
    </location>
</feature>
<dbReference type="EMBL" id="JAPKFM010000015">
    <property type="protein sequence ID" value="MCX2965386.1"/>
    <property type="molecule type" value="Genomic_DNA"/>
</dbReference>
<organism evidence="7 8">
    <name type="scientific">Gordonia aquimaris</name>
    <dbReference type="NCBI Taxonomy" id="2984863"/>
    <lineage>
        <taxon>Bacteria</taxon>
        <taxon>Bacillati</taxon>
        <taxon>Actinomycetota</taxon>
        <taxon>Actinomycetes</taxon>
        <taxon>Mycobacteriales</taxon>
        <taxon>Gordoniaceae</taxon>
        <taxon>Gordonia</taxon>
    </lineage>
</organism>
<feature type="domain" description="O-antigen ligase-related" evidence="6">
    <location>
        <begin position="201"/>
        <end position="340"/>
    </location>
</feature>
<dbReference type="GO" id="GO:0016020">
    <property type="term" value="C:membrane"/>
    <property type="evidence" value="ECO:0007669"/>
    <property type="project" value="UniProtKB-SubCell"/>
</dbReference>
<feature type="transmembrane region" description="Helical" evidence="5">
    <location>
        <begin position="324"/>
        <end position="351"/>
    </location>
</feature>
<dbReference type="InterPro" id="IPR051533">
    <property type="entry name" value="WaaL-like"/>
</dbReference>
<dbReference type="PANTHER" id="PTHR37422">
    <property type="entry name" value="TEICHURONIC ACID BIOSYNTHESIS PROTEIN TUAE"/>
    <property type="match status" value="1"/>
</dbReference>
<keyword evidence="8" id="KW-1185">Reference proteome</keyword>
<dbReference type="GO" id="GO:0016874">
    <property type="term" value="F:ligase activity"/>
    <property type="evidence" value="ECO:0007669"/>
    <property type="project" value="UniProtKB-KW"/>
</dbReference>
<feature type="transmembrane region" description="Helical" evidence="5">
    <location>
        <begin position="166"/>
        <end position="191"/>
    </location>
</feature>
<sequence>MVYLLLGVFAILGVMMILVLRPIAIVSVLVLSRALADIGYAAGHAILPSGLLALSLAVLAWLAVAVKFPSRVLEARLFSTSLFICAALSILSYFYRFGIAIEPLVFFLNLSSVVPLFLLGRSAGSSVQVGLSTKCIVFLCSVPCIIMVIGLYLFPSMTVGTNGRPAGTFVHANAAGSFIAVAVTCLVWATLTNGVRHIVPLLFCLWALVLTGSLNALVTAFAGVSVVCLLVPTSVLARTLSVFLGVAGVWAALALTELGERVSGVLASDFSFTIASGTSRNSIEWRVLNWFELYELWQRSPVVGFGLGSTLSRIQPLSGPAHSLYVQLLVETGVVGLFALVLVVAHFSVYVFRVRRSSPRSQFVSLSVGVVVCLGVNGLASNLLSSGAVLFLASTVLGLSVGMTGLVLGSRLSGNKSVDRELSVLGTAAPDRDGSISSVPMPSRKGC</sequence>
<dbReference type="InterPro" id="IPR007016">
    <property type="entry name" value="O-antigen_ligase-rel_domated"/>
</dbReference>
<dbReference type="Proteomes" id="UP001143347">
    <property type="component" value="Unassembled WGS sequence"/>
</dbReference>
<proteinExistence type="predicted"/>
<feature type="transmembrane region" description="Helical" evidence="5">
    <location>
        <begin position="75"/>
        <end position="95"/>
    </location>
</feature>
<dbReference type="RefSeq" id="WP_266062526.1">
    <property type="nucleotide sequence ID" value="NZ_JAPKFM010000015.1"/>
</dbReference>
<dbReference type="AlphaFoldDB" id="A0A9X3D810"/>
<comment type="subcellular location">
    <subcellularLocation>
        <location evidence="1">Membrane</location>
        <topology evidence="1">Multi-pass membrane protein</topology>
    </subcellularLocation>
</comment>